<gene>
    <name evidence="2" type="primary">CIPC_0</name>
    <name evidence="2" type="ORF">N1851_000450</name>
</gene>
<accession>A0AA47NBZ8</accession>
<dbReference type="Proteomes" id="UP001174136">
    <property type="component" value="Unassembled WGS sequence"/>
</dbReference>
<evidence type="ECO:0000256" key="1">
    <source>
        <dbReference type="SAM" id="MobiDB-lite"/>
    </source>
</evidence>
<feature type="compositionally biased region" description="Polar residues" evidence="1">
    <location>
        <begin position="101"/>
        <end position="113"/>
    </location>
</feature>
<dbReference type="AlphaFoldDB" id="A0AA47NBZ8"/>
<evidence type="ECO:0000313" key="2">
    <source>
        <dbReference type="EMBL" id="KAK0156253.1"/>
    </source>
</evidence>
<sequence length="316" mass="33470">MSGFLELAEGQPAAPRELFLFSEADLKQNRGQLLWTNPRGGFGGPRAGQVLLLQQTSMVPAPPPPAQPRNKPQTRMAPGVGRRKPSSFLRIAPHPSKTPPEDTSPSQGLQHLSKQVLCPKVKREEEPASVPSSSTLLPMSSPLSGERQISPSSASISSSSSALRAIKGLPGSTGPAGAARSRRFLNTMRVLKQSGLLDISLRTQELMRRSAATQQDIGQLGQHTRLLCQLAGQPGAAAREEPSGRTPWEKLHQAMAQSGGYPSLTILHRESPRCPGRGRALTVSLSSSPSPGLNQNTAGSEPSGKVTIMPPDSSTG</sequence>
<reference evidence="2" key="1">
    <citation type="journal article" date="2023" name="Front. Mar. Sci.">
        <title>A new Merluccius polli reference genome to investigate the effects of global change in West African waters.</title>
        <authorList>
            <person name="Mateo J.L."/>
            <person name="Blanco-Fernandez C."/>
            <person name="Garcia-Vazquez E."/>
            <person name="Machado-Schiaffino G."/>
        </authorList>
    </citation>
    <scope>NUCLEOTIDE SEQUENCE</scope>
    <source>
        <strain evidence="2">C29</strain>
        <tissue evidence="2">Fin</tissue>
    </source>
</reference>
<feature type="region of interest" description="Disordered" evidence="1">
    <location>
        <begin position="266"/>
        <end position="316"/>
    </location>
</feature>
<protein>
    <submittedName>
        <fullName evidence="2">CLOCK-interacting pacemaker</fullName>
    </submittedName>
</protein>
<organism evidence="2 3">
    <name type="scientific">Merluccius polli</name>
    <name type="common">Benguela hake</name>
    <name type="synonym">Merluccius cadenati</name>
    <dbReference type="NCBI Taxonomy" id="89951"/>
    <lineage>
        <taxon>Eukaryota</taxon>
        <taxon>Metazoa</taxon>
        <taxon>Chordata</taxon>
        <taxon>Craniata</taxon>
        <taxon>Vertebrata</taxon>
        <taxon>Euteleostomi</taxon>
        <taxon>Actinopterygii</taxon>
        <taxon>Neopterygii</taxon>
        <taxon>Teleostei</taxon>
        <taxon>Neoteleostei</taxon>
        <taxon>Acanthomorphata</taxon>
        <taxon>Zeiogadaria</taxon>
        <taxon>Gadariae</taxon>
        <taxon>Gadiformes</taxon>
        <taxon>Gadoidei</taxon>
        <taxon>Merlucciidae</taxon>
        <taxon>Merluccius</taxon>
    </lineage>
</organism>
<dbReference type="InterPro" id="IPR031602">
    <property type="entry name" value="CIPC"/>
</dbReference>
<keyword evidence="3" id="KW-1185">Reference proteome</keyword>
<evidence type="ECO:0000313" key="3">
    <source>
        <dbReference type="Proteomes" id="UP001174136"/>
    </source>
</evidence>
<comment type="caution">
    <text evidence="2">The sequence shown here is derived from an EMBL/GenBank/DDBJ whole genome shotgun (WGS) entry which is preliminary data.</text>
</comment>
<name>A0AA47NBZ8_MERPO</name>
<dbReference type="PANTHER" id="PTHR34648">
    <property type="entry name" value="CLOCK-INTERACTING PACEMAKER"/>
    <property type="match status" value="1"/>
</dbReference>
<dbReference type="EMBL" id="JAOPHQ010000018">
    <property type="protein sequence ID" value="KAK0156253.1"/>
    <property type="molecule type" value="Genomic_DNA"/>
</dbReference>
<feature type="compositionally biased region" description="Polar residues" evidence="1">
    <location>
        <begin position="283"/>
        <end position="300"/>
    </location>
</feature>
<dbReference type="PANTHER" id="PTHR34648:SF7">
    <property type="entry name" value="SI:CH211-132B12.7"/>
    <property type="match status" value="1"/>
</dbReference>
<feature type="compositionally biased region" description="Low complexity" evidence="1">
    <location>
        <begin position="129"/>
        <end position="159"/>
    </location>
</feature>
<dbReference type="Pfam" id="PF15800">
    <property type="entry name" value="CiPC"/>
    <property type="match status" value="1"/>
</dbReference>
<dbReference type="GO" id="GO:0005634">
    <property type="term" value="C:nucleus"/>
    <property type="evidence" value="ECO:0007669"/>
    <property type="project" value="TreeGrafter"/>
</dbReference>
<dbReference type="GO" id="GO:0042754">
    <property type="term" value="P:negative regulation of circadian rhythm"/>
    <property type="evidence" value="ECO:0007669"/>
    <property type="project" value="InterPro"/>
</dbReference>
<feature type="region of interest" description="Disordered" evidence="1">
    <location>
        <begin position="58"/>
        <end position="159"/>
    </location>
</feature>
<dbReference type="GO" id="GO:0045892">
    <property type="term" value="P:negative regulation of DNA-templated transcription"/>
    <property type="evidence" value="ECO:0007669"/>
    <property type="project" value="InterPro"/>
</dbReference>
<proteinExistence type="predicted"/>